<gene>
    <name evidence="1" type="ORF">RHMOL_Rhmol11G0210900</name>
</gene>
<sequence length="138" mass="15072">MLNQIVYGDGGGGGGGDGDGVMLVVVVMLVMVAATTTTTTKCLWSGGRVMVVMVKWWWSDGGGDGGSGSDDVEDIKNRNIGGTSFECEKQFLIEDIQKMSTERKHMVVQMKRITDWVSEFSVKDAELMDILEKNTEKL</sequence>
<proteinExistence type="predicted"/>
<accession>A0ACC0LVI1</accession>
<keyword evidence="2" id="KW-1185">Reference proteome</keyword>
<evidence type="ECO:0000313" key="1">
    <source>
        <dbReference type="EMBL" id="KAI8532382.1"/>
    </source>
</evidence>
<comment type="caution">
    <text evidence="1">The sequence shown here is derived from an EMBL/GenBank/DDBJ whole genome shotgun (WGS) entry which is preliminary data.</text>
</comment>
<name>A0ACC0LVI1_RHOML</name>
<organism evidence="1 2">
    <name type="scientific">Rhododendron molle</name>
    <name type="common">Chinese azalea</name>
    <name type="synonym">Azalea mollis</name>
    <dbReference type="NCBI Taxonomy" id="49168"/>
    <lineage>
        <taxon>Eukaryota</taxon>
        <taxon>Viridiplantae</taxon>
        <taxon>Streptophyta</taxon>
        <taxon>Embryophyta</taxon>
        <taxon>Tracheophyta</taxon>
        <taxon>Spermatophyta</taxon>
        <taxon>Magnoliopsida</taxon>
        <taxon>eudicotyledons</taxon>
        <taxon>Gunneridae</taxon>
        <taxon>Pentapetalae</taxon>
        <taxon>asterids</taxon>
        <taxon>Ericales</taxon>
        <taxon>Ericaceae</taxon>
        <taxon>Ericoideae</taxon>
        <taxon>Rhodoreae</taxon>
        <taxon>Rhododendron</taxon>
    </lineage>
</organism>
<dbReference type="Proteomes" id="UP001062846">
    <property type="component" value="Chromosome 11"/>
</dbReference>
<evidence type="ECO:0000313" key="2">
    <source>
        <dbReference type="Proteomes" id="UP001062846"/>
    </source>
</evidence>
<dbReference type="EMBL" id="CM046398">
    <property type="protein sequence ID" value="KAI8532382.1"/>
    <property type="molecule type" value="Genomic_DNA"/>
</dbReference>
<protein>
    <submittedName>
        <fullName evidence="1">Uncharacterized protein</fullName>
    </submittedName>
</protein>
<reference evidence="1" key="1">
    <citation type="submission" date="2022-02" db="EMBL/GenBank/DDBJ databases">
        <title>Plant Genome Project.</title>
        <authorList>
            <person name="Zhang R.-G."/>
        </authorList>
    </citation>
    <scope>NUCLEOTIDE SEQUENCE</scope>
    <source>
        <strain evidence="1">AT1</strain>
    </source>
</reference>